<feature type="transmembrane region" description="Helical" evidence="1">
    <location>
        <begin position="53"/>
        <end position="75"/>
    </location>
</feature>
<proteinExistence type="predicted"/>
<keyword evidence="1" id="KW-1133">Transmembrane helix</keyword>
<evidence type="ECO:0000313" key="3">
    <source>
        <dbReference type="Proteomes" id="UP001501414"/>
    </source>
</evidence>
<keyword evidence="3" id="KW-1185">Reference proteome</keyword>
<dbReference type="EMBL" id="BAAAJK010000003">
    <property type="protein sequence ID" value="GAA1381641.1"/>
    <property type="molecule type" value="Genomic_DNA"/>
</dbReference>
<evidence type="ECO:0000313" key="2">
    <source>
        <dbReference type="EMBL" id="GAA1381641.1"/>
    </source>
</evidence>
<keyword evidence="1" id="KW-0472">Membrane</keyword>
<protein>
    <submittedName>
        <fullName evidence="2">Uncharacterized protein</fullName>
    </submittedName>
</protein>
<keyword evidence="1" id="KW-0812">Transmembrane</keyword>
<dbReference type="RefSeq" id="WP_344018295.1">
    <property type="nucleotide sequence ID" value="NZ_BAAAJK010000003.1"/>
</dbReference>
<name>A0ABN1XH61_9PSEU</name>
<comment type="caution">
    <text evidence="2">The sequence shown here is derived from an EMBL/GenBank/DDBJ whole genome shotgun (WGS) entry which is preliminary data.</text>
</comment>
<accession>A0ABN1XH61</accession>
<dbReference type="Proteomes" id="UP001501414">
    <property type="component" value="Unassembled WGS sequence"/>
</dbReference>
<sequence>MSGAGTSGTGCALGRIFGLPDEVPGWQRVLVGIGSAVLVLVAVVALAPAGTPAWAYALVGWLGVLGLGAAASALLRRFHPAVRRADDDRTG</sequence>
<feature type="transmembrane region" description="Helical" evidence="1">
    <location>
        <begin position="29"/>
        <end position="47"/>
    </location>
</feature>
<organism evidence="2 3">
    <name type="scientific">Pseudonocardia kongjuensis</name>
    <dbReference type="NCBI Taxonomy" id="102227"/>
    <lineage>
        <taxon>Bacteria</taxon>
        <taxon>Bacillati</taxon>
        <taxon>Actinomycetota</taxon>
        <taxon>Actinomycetes</taxon>
        <taxon>Pseudonocardiales</taxon>
        <taxon>Pseudonocardiaceae</taxon>
        <taxon>Pseudonocardia</taxon>
    </lineage>
</organism>
<reference evidence="2 3" key="1">
    <citation type="journal article" date="2019" name="Int. J. Syst. Evol. Microbiol.">
        <title>The Global Catalogue of Microorganisms (GCM) 10K type strain sequencing project: providing services to taxonomists for standard genome sequencing and annotation.</title>
        <authorList>
            <consortium name="The Broad Institute Genomics Platform"/>
            <consortium name="The Broad Institute Genome Sequencing Center for Infectious Disease"/>
            <person name="Wu L."/>
            <person name="Ma J."/>
        </authorList>
    </citation>
    <scope>NUCLEOTIDE SEQUENCE [LARGE SCALE GENOMIC DNA]</scope>
    <source>
        <strain evidence="2 3">JCM 11896</strain>
    </source>
</reference>
<evidence type="ECO:0000256" key="1">
    <source>
        <dbReference type="SAM" id="Phobius"/>
    </source>
</evidence>
<gene>
    <name evidence="2" type="ORF">GCM10009613_07980</name>
</gene>